<name>A0ACB7Z6P4_9ERIC</name>
<gene>
    <name evidence="1" type="ORF">Vadar_020665</name>
</gene>
<evidence type="ECO:0000313" key="2">
    <source>
        <dbReference type="Proteomes" id="UP000828048"/>
    </source>
</evidence>
<dbReference type="EMBL" id="CM037154">
    <property type="protein sequence ID" value="KAH7861018.1"/>
    <property type="molecule type" value="Genomic_DNA"/>
</dbReference>
<dbReference type="Proteomes" id="UP000828048">
    <property type="component" value="Chromosome 4"/>
</dbReference>
<evidence type="ECO:0000313" key="1">
    <source>
        <dbReference type="EMBL" id="KAH7861018.1"/>
    </source>
</evidence>
<comment type="caution">
    <text evidence="1">The sequence shown here is derived from an EMBL/GenBank/DDBJ whole genome shotgun (WGS) entry which is preliminary data.</text>
</comment>
<keyword evidence="2" id="KW-1185">Reference proteome</keyword>
<organism evidence="1 2">
    <name type="scientific">Vaccinium darrowii</name>
    <dbReference type="NCBI Taxonomy" id="229202"/>
    <lineage>
        <taxon>Eukaryota</taxon>
        <taxon>Viridiplantae</taxon>
        <taxon>Streptophyta</taxon>
        <taxon>Embryophyta</taxon>
        <taxon>Tracheophyta</taxon>
        <taxon>Spermatophyta</taxon>
        <taxon>Magnoliopsida</taxon>
        <taxon>eudicotyledons</taxon>
        <taxon>Gunneridae</taxon>
        <taxon>Pentapetalae</taxon>
        <taxon>asterids</taxon>
        <taxon>Ericales</taxon>
        <taxon>Ericaceae</taxon>
        <taxon>Vaccinioideae</taxon>
        <taxon>Vaccinieae</taxon>
        <taxon>Vaccinium</taxon>
    </lineage>
</organism>
<proteinExistence type="predicted"/>
<accession>A0ACB7Z6P4</accession>
<reference evidence="1 2" key="1">
    <citation type="journal article" date="2021" name="Hortic Res">
        <title>High-quality reference genome and annotation aids understanding of berry development for evergreen blueberry (Vaccinium darrowii).</title>
        <authorList>
            <person name="Yu J."/>
            <person name="Hulse-Kemp A.M."/>
            <person name="Babiker E."/>
            <person name="Staton M."/>
        </authorList>
    </citation>
    <scope>NUCLEOTIDE SEQUENCE [LARGE SCALE GENOMIC DNA]</scope>
    <source>
        <strain evidence="2">cv. NJ 8807/NJ 8810</strain>
        <tissue evidence="1">Young leaf</tissue>
    </source>
</reference>
<sequence length="178" mass="20303">MANTTNLLLFLLLVSALLFSLLIHPSESTVIHRRSTKSNPKVVVAELLNGHNSLRAGLNLPPLQWNTTLTSYAKWWANQRRGDCALIHSNSDYGENIFWGQGDDWTATEAVEAWEAEESYYNYESNTCMPNRDCTHYTQMVWRTTTFLGCAKIKCNDGDTYVVCEYYPHGNVIGQRPY</sequence>
<protein>
    <submittedName>
        <fullName evidence="1">Uncharacterized protein</fullName>
    </submittedName>
</protein>